<dbReference type="GO" id="GO:0051607">
    <property type="term" value="P:defense response to virus"/>
    <property type="evidence" value="ECO:0007669"/>
    <property type="project" value="UniProtKB-KW"/>
</dbReference>
<reference evidence="15 16" key="1">
    <citation type="submission" date="2011-11" db="EMBL/GenBank/DDBJ databases">
        <title>Complete sequence of Spirochaeta sp. grapes.</title>
        <authorList>
            <consortium name="US DOE Joint Genome Institute"/>
            <person name="Lucas S."/>
            <person name="Han J."/>
            <person name="Lapidus A."/>
            <person name="Cheng J.-F."/>
            <person name="Goodwin L."/>
            <person name="Pitluck S."/>
            <person name="Peters L."/>
            <person name="Ovchinnikova G."/>
            <person name="Munk A.C."/>
            <person name="Detter J.C."/>
            <person name="Han C."/>
            <person name="Tapia R."/>
            <person name="Land M."/>
            <person name="Hauser L."/>
            <person name="Kyrpides N."/>
            <person name="Ivanova N."/>
            <person name="Pagani I."/>
            <person name="Ritalahtilisa K."/>
            <person name="Loeffler F."/>
            <person name="Woyke T."/>
        </authorList>
    </citation>
    <scope>NUCLEOTIDE SEQUENCE [LARGE SCALE GENOMIC DNA]</scope>
    <source>
        <strain evidence="16">ATCC BAA-1885 / DSM 22778 / Grapes</strain>
    </source>
</reference>
<evidence type="ECO:0000256" key="3">
    <source>
        <dbReference type="ARBA" id="ARBA00012768"/>
    </source>
</evidence>
<dbReference type="PANTHER" id="PTHR36531">
    <property type="entry name" value="CRISPR-ASSOCIATED EXONUCLEASE CAS4"/>
    <property type="match status" value="1"/>
</dbReference>
<evidence type="ECO:0000256" key="1">
    <source>
        <dbReference type="ARBA" id="ARBA00001966"/>
    </source>
</evidence>
<evidence type="ECO:0000256" key="7">
    <source>
        <dbReference type="ARBA" id="ARBA00022801"/>
    </source>
</evidence>
<evidence type="ECO:0000256" key="4">
    <source>
        <dbReference type="ARBA" id="ARBA00020049"/>
    </source>
</evidence>
<accession>G8QQN7</accession>
<dbReference type="GO" id="GO:0004527">
    <property type="term" value="F:exonuclease activity"/>
    <property type="evidence" value="ECO:0007669"/>
    <property type="project" value="UniProtKB-KW"/>
</dbReference>
<keyword evidence="8 13" id="KW-0269">Exonuclease</keyword>
<dbReference type="AlphaFoldDB" id="G8QQN7"/>
<dbReference type="STRING" id="158190.SpiGrapes_3222"/>
<evidence type="ECO:0000259" key="14">
    <source>
        <dbReference type="Pfam" id="PF01930"/>
    </source>
</evidence>
<evidence type="ECO:0000313" key="16">
    <source>
        <dbReference type="Proteomes" id="UP000005632"/>
    </source>
</evidence>
<evidence type="ECO:0000256" key="10">
    <source>
        <dbReference type="ARBA" id="ARBA00023014"/>
    </source>
</evidence>
<dbReference type="RefSeq" id="WP_014271806.1">
    <property type="nucleotide sequence ID" value="NC_016633.1"/>
</dbReference>
<dbReference type="Proteomes" id="UP000005632">
    <property type="component" value="Chromosome"/>
</dbReference>
<comment type="similarity">
    <text evidence="2 13">Belongs to the CRISPR-associated exonuclease Cas4 family.</text>
</comment>
<keyword evidence="7 13" id="KW-0378">Hydrolase</keyword>
<keyword evidence="10 13" id="KW-0411">Iron-sulfur</keyword>
<organism evidence="15 16">
    <name type="scientific">Sphaerochaeta pleomorpha (strain ATCC BAA-1885 / DSM 22778 / Grapes)</name>
    <dbReference type="NCBI Taxonomy" id="158190"/>
    <lineage>
        <taxon>Bacteria</taxon>
        <taxon>Pseudomonadati</taxon>
        <taxon>Spirochaetota</taxon>
        <taxon>Spirochaetia</taxon>
        <taxon>Spirochaetales</taxon>
        <taxon>Sphaerochaetaceae</taxon>
        <taxon>Sphaerochaeta</taxon>
    </lineage>
</organism>
<keyword evidence="6 13" id="KW-0479">Metal-binding</keyword>
<evidence type="ECO:0000256" key="11">
    <source>
        <dbReference type="ARBA" id="ARBA00023118"/>
    </source>
</evidence>
<evidence type="ECO:0000256" key="9">
    <source>
        <dbReference type="ARBA" id="ARBA00023004"/>
    </source>
</evidence>
<evidence type="ECO:0000313" key="15">
    <source>
        <dbReference type="EMBL" id="AEV30967.1"/>
    </source>
</evidence>
<dbReference type="GO" id="GO:0051536">
    <property type="term" value="F:iron-sulfur cluster binding"/>
    <property type="evidence" value="ECO:0007669"/>
    <property type="project" value="UniProtKB-KW"/>
</dbReference>
<protein>
    <recommendedName>
        <fullName evidence="4 13">CRISPR-associated exonuclease Cas4</fullName>
        <ecNumber evidence="3 13">3.1.12.1</ecNumber>
    </recommendedName>
</protein>
<dbReference type="InterPro" id="IPR013343">
    <property type="entry name" value="CRISPR-assoc_prot_Cas4"/>
</dbReference>
<name>G8QQN7_SPHPG</name>
<dbReference type="eggNOG" id="COG1468">
    <property type="taxonomic scope" value="Bacteria"/>
</dbReference>
<keyword evidence="11 13" id="KW-0051">Antiviral defense</keyword>
<dbReference type="Pfam" id="PF01930">
    <property type="entry name" value="Cas_Cas4"/>
    <property type="match status" value="1"/>
</dbReference>
<comment type="cofactor">
    <cofactor evidence="13">
        <name>iron-sulfur cluster</name>
        <dbReference type="ChEBI" id="CHEBI:30408"/>
    </cofactor>
</comment>
<keyword evidence="16" id="KW-1185">Reference proteome</keyword>
<dbReference type="PANTHER" id="PTHR36531:SF6">
    <property type="entry name" value="DNA REPLICATION ATP-DEPENDENT HELICASE_NUCLEASE DNA2"/>
    <property type="match status" value="1"/>
</dbReference>
<keyword evidence="5 13" id="KW-0540">Nuclease</keyword>
<dbReference type="EMBL" id="CP003155">
    <property type="protein sequence ID" value="AEV30967.1"/>
    <property type="molecule type" value="Genomic_DNA"/>
</dbReference>
<dbReference type="EC" id="3.1.12.1" evidence="3 13"/>
<comment type="cofactor">
    <cofactor evidence="1">
        <name>[4Fe-4S] cluster</name>
        <dbReference type="ChEBI" id="CHEBI:49883"/>
    </cofactor>
</comment>
<dbReference type="Gene3D" id="3.90.320.10">
    <property type="match status" value="1"/>
</dbReference>
<keyword evidence="9 13" id="KW-0408">Iron</keyword>
<dbReference type="InterPro" id="IPR011604">
    <property type="entry name" value="PDDEXK-like_dom_sf"/>
</dbReference>
<dbReference type="GO" id="GO:0046872">
    <property type="term" value="F:metal ion binding"/>
    <property type="evidence" value="ECO:0007669"/>
    <property type="project" value="UniProtKB-KW"/>
</dbReference>
<dbReference type="KEGG" id="sgp:SpiGrapes_3222"/>
<sequence>MFDERDLLPISSIQHLLYCERQFALIHLEGLWDENRFTVEGDILHERVDMIHHESRKLFYQEYSLNIRSMEIGLVGICDLVEVLYTPNREIETICPVEFKRGSAKQTDVDLVQLCAQAICLEEIFAIKIPKGQIFYLQDHRRVDVLFDNCLITKTKGLVRRAQELLKGSFTPLPVYHPKLCDACSLKEICCPKIISSRQLAVSDYVKSQISFNRMEYITEGLSND</sequence>
<dbReference type="OrthoDB" id="9781776at2"/>
<evidence type="ECO:0000256" key="13">
    <source>
        <dbReference type="RuleBase" id="RU365022"/>
    </source>
</evidence>
<evidence type="ECO:0000256" key="8">
    <source>
        <dbReference type="ARBA" id="ARBA00022839"/>
    </source>
</evidence>
<keyword evidence="12 13" id="KW-0464">Manganese</keyword>
<feature type="domain" description="DUF83" evidence="14">
    <location>
        <begin position="11"/>
        <end position="191"/>
    </location>
</feature>
<dbReference type="HOGENOM" id="CLU_102055_1_1_12"/>
<comment type="function">
    <text evidence="13">CRISPR (clustered regularly interspaced short palindromic repeat) is an adaptive immune system that provides protection against mobile genetic elements (viruses, transposable elements and conjugative plasmids). CRISPR clusters contain sequences complementary to antecedent mobile elements and target invading nucleic acids. CRISPR clusters are transcribed and processed into CRISPR RNA (crRNA).</text>
</comment>
<evidence type="ECO:0000256" key="6">
    <source>
        <dbReference type="ARBA" id="ARBA00022723"/>
    </source>
</evidence>
<evidence type="ECO:0000256" key="12">
    <source>
        <dbReference type="ARBA" id="ARBA00023211"/>
    </source>
</evidence>
<proteinExistence type="inferred from homology"/>
<comment type="cofactor">
    <cofactor evidence="13">
        <name>Mg(2+)</name>
        <dbReference type="ChEBI" id="CHEBI:18420"/>
    </cofactor>
    <cofactor evidence="13">
        <name>Mn(2+)</name>
        <dbReference type="ChEBI" id="CHEBI:29035"/>
    </cofactor>
    <text evidence="13">Mg(2+) or Mn(2+) required for ssDNA cleavage activity.</text>
</comment>
<evidence type="ECO:0000256" key="5">
    <source>
        <dbReference type="ARBA" id="ARBA00022722"/>
    </source>
</evidence>
<dbReference type="InterPro" id="IPR022765">
    <property type="entry name" value="Dna2/Cas4_DUF83"/>
</dbReference>
<dbReference type="InterPro" id="IPR051827">
    <property type="entry name" value="Cas4_exonuclease"/>
</dbReference>
<evidence type="ECO:0000256" key="2">
    <source>
        <dbReference type="ARBA" id="ARBA00009189"/>
    </source>
</evidence>
<gene>
    <name evidence="15" type="ordered locus">SpiGrapes_3222</name>
</gene>
<dbReference type="NCBIfam" id="TIGR00372">
    <property type="entry name" value="cas4"/>
    <property type="match status" value="1"/>
</dbReference>